<sequence length="247" mass="28395">MIHRLTQFCLDRSQTQPLYISFGRCYPGNLSLAFGELVKHSARWKDVQLFYLPQCGEFPVHLPVLESLVIGGYSSGTGGFPEKVYSPRLRSLQVTHDAVSLSRRFELKSVTKLVLRDTVHGSGVFPVLRECPVLRTLELDGVSFDRLDQVQPGAVSDKLAKQFVLRSGKPPLEELRFGHINFYDIQDLEDILEMYSETLRRLSLVMCSHYSKRWDDVLERMTLGTWAWVGQEWRFEYRRGFARGFGG</sequence>
<keyword evidence="2" id="KW-1185">Reference proteome</keyword>
<dbReference type="Gene3D" id="3.80.10.10">
    <property type="entry name" value="Ribonuclease Inhibitor"/>
    <property type="match status" value="1"/>
</dbReference>
<dbReference type="InterPro" id="IPR032675">
    <property type="entry name" value="LRR_dom_sf"/>
</dbReference>
<dbReference type="EMBL" id="JBBXMP010000069">
    <property type="protein sequence ID" value="KAL0063976.1"/>
    <property type="molecule type" value="Genomic_DNA"/>
</dbReference>
<dbReference type="Proteomes" id="UP001437256">
    <property type="component" value="Unassembled WGS sequence"/>
</dbReference>
<name>A0ABR2ZSA9_9AGAR</name>
<accession>A0ABR2ZSA9</accession>
<reference evidence="1 2" key="1">
    <citation type="submission" date="2024-05" db="EMBL/GenBank/DDBJ databases">
        <title>A draft genome resource for the thread blight pathogen Marasmius tenuissimus strain MS-2.</title>
        <authorList>
            <person name="Yulfo-Soto G.E."/>
            <person name="Baruah I.K."/>
            <person name="Amoako-Attah I."/>
            <person name="Bukari Y."/>
            <person name="Meinhardt L.W."/>
            <person name="Bailey B.A."/>
            <person name="Cohen S.P."/>
        </authorList>
    </citation>
    <scope>NUCLEOTIDE SEQUENCE [LARGE SCALE GENOMIC DNA]</scope>
    <source>
        <strain evidence="1 2">MS-2</strain>
    </source>
</reference>
<evidence type="ECO:0000313" key="1">
    <source>
        <dbReference type="EMBL" id="KAL0063976.1"/>
    </source>
</evidence>
<evidence type="ECO:0008006" key="3">
    <source>
        <dbReference type="Google" id="ProtNLM"/>
    </source>
</evidence>
<proteinExistence type="predicted"/>
<evidence type="ECO:0000313" key="2">
    <source>
        <dbReference type="Proteomes" id="UP001437256"/>
    </source>
</evidence>
<organism evidence="1 2">
    <name type="scientific">Marasmius tenuissimus</name>
    <dbReference type="NCBI Taxonomy" id="585030"/>
    <lineage>
        <taxon>Eukaryota</taxon>
        <taxon>Fungi</taxon>
        <taxon>Dikarya</taxon>
        <taxon>Basidiomycota</taxon>
        <taxon>Agaricomycotina</taxon>
        <taxon>Agaricomycetes</taxon>
        <taxon>Agaricomycetidae</taxon>
        <taxon>Agaricales</taxon>
        <taxon>Marasmiineae</taxon>
        <taxon>Marasmiaceae</taxon>
        <taxon>Marasmius</taxon>
    </lineage>
</organism>
<protein>
    <recommendedName>
        <fullName evidence="3">F-box/LRR-repeat protein</fullName>
    </recommendedName>
</protein>
<comment type="caution">
    <text evidence="1">The sequence shown here is derived from an EMBL/GenBank/DDBJ whole genome shotgun (WGS) entry which is preliminary data.</text>
</comment>
<gene>
    <name evidence="1" type="ORF">AAF712_009044</name>
</gene>
<dbReference type="SUPFAM" id="SSF52058">
    <property type="entry name" value="L domain-like"/>
    <property type="match status" value="1"/>
</dbReference>